<evidence type="ECO:0000313" key="1">
    <source>
        <dbReference type="EMBL" id="KAH7328158.1"/>
    </source>
</evidence>
<dbReference type="AlphaFoldDB" id="A0A8K0T1H6"/>
<proteinExistence type="predicted"/>
<organism evidence="1 2">
    <name type="scientific">Stachybotrys elegans</name>
    <dbReference type="NCBI Taxonomy" id="80388"/>
    <lineage>
        <taxon>Eukaryota</taxon>
        <taxon>Fungi</taxon>
        <taxon>Dikarya</taxon>
        <taxon>Ascomycota</taxon>
        <taxon>Pezizomycotina</taxon>
        <taxon>Sordariomycetes</taxon>
        <taxon>Hypocreomycetidae</taxon>
        <taxon>Hypocreales</taxon>
        <taxon>Stachybotryaceae</taxon>
        <taxon>Stachybotrys</taxon>
    </lineage>
</organism>
<evidence type="ECO:0000313" key="2">
    <source>
        <dbReference type="Proteomes" id="UP000813444"/>
    </source>
</evidence>
<keyword evidence="2" id="KW-1185">Reference proteome</keyword>
<dbReference type="EMBL" id="JAGPNK010000001">
    <property type="protein sequence ID" value="KAH7328158.1"/>
    <property type="molecule type" value="Genomic_DNA"/>
</dbReference>
<dbReference type="Proteomes" id="UP000813444">
    <property type="component" value="Unassembled WGS sequence"/>
</dbReference>
<accession>A0A8K0T1H6</accession>
<comment type="caution">
    <text evidence="1">The sequence shown here is derived from an EMBL/GenBank/DDBJ whole genome shotgun (WGS) entry which is preliminary data.</text>
</comment>
<protein>
    <submittedName>
        <fullName evidence="1">Uncharacterized protein</fullName>
    </submittedName>
</protein>
<sequence length="67" mass="7453">MDVLSADMDRPAAWLDKAAEDADMNQKRCCRTLRPTDHALNKVNTTKSKPISDVGCVRVVLVGYFTI</sequence>
<reference evidence="1" key="1">
    <citation type="journal article" date="2021" name="Nat. Commun.">
        <title>Genetic determinants of endophytism in the Arabidopsis root mycobiome.</title>
        <authorList>
            <person name="Mesny F."/>
            <person name="Miyauchi S."/>
            <person name="Thiergart T."/>
            <person name="Pickel B."/>
            <person name="Atanasova L."/>
            <person name="Karlsson M."/>
            <person name="Huettel B."/>
            <person name="Barry K.W."/>
            <person name="Haridas S."/>
            <person name="Chen C."/>
            <person name="Bauer D."/>
            <person name="Andreopoulos W."/>
            <person name="Pangilinan J."/>
            <person name="LaButti K."/>
            <person name="Riley R."/>
            <person name="Lipzen A."/>
            <person name="Clum A."/>
            <person name="Drula E."/>
            <person name="Henrissat B."/>
            <person name="Kohler A."/>
            <person name="Grigoriev I.V."/>
            <person name="Martin F.M."/>
            <person name="Hacquard S."/>
        </authorList>
    </citation>
    <scope>NUCLEOTIDE SEQUENCE</scope>
    <source>
        <strain evidence="1">MPI-CAGE-CH-0235</strain>
    </source>
</reference>
<gene>
    <name evidence="1" type="ORF">B0I35DRAFT_10126</name>
</gene>
<name>A0A8K0T1H6_9HYPO</name>